<dbReference type="Pfam" id="PF16065">
    <property type="entry name" value="DUF4807"/>
    <property type="match status" value="1"/>
</dbReference>
<evidence type="ECO:0000313" key="1">
    <source>
        <dbReference type="EMBL" id="KAH9376887.1"/>
    </source>
</evidence>
<dbReference type="AlphaFoldDB" id="A0A9J6GQJ4"/>
<dbReference type="VEuPathDB" id="VectorBase:HLOH_044467"/>
<comment type="caution">
    <text evidence="1">The sequence shown here is derived from an EMBL/GenBank/DDBJ whole genome shotgun (WGS) entry which is preliminary data.</text>
</comment>
<organism evidence="1 2">
    <name type="scientific">Haemaphysalis longicornis</name>
    <name type="common">Bush tick</name>
    <dbReference type="NCBI Taxonomy" id="44386"/>
    <lineage>
        <taxon>Eukaryota</taxon>
        <taxon>Metazoa</taxon>
        <taxon>Ecdysozoa</taxon>
        <taxon>Arthropoda</taxon>
        <taxon>Chelicerata</taxon>
        <taxon>Arachnida</taxon>
        <taxon>Acari</taxon>
        <taxon>Parasitiformes</taxon>
        <taxon>Ixodida</taxon>
        <taxon>Ixodoidea</taxon>
        <taxon>Ixodidae</taxon>
        <taxon>Haemaphysalinae</taxon>
        <taxon>Haemaphysalis</taxon>
    </lineage>
</organism>
<dbReference type="PANTHER" id="PTHR36693:SF1">
    <property type="entry name" value="GH02722P"/>
    <property type="match status" value="1"/>
</dbReference>
<protein>
    <submittedName>
        <fullName evidence="1">Uncharacterized protein</fullName>
    </submittedName>
</protein>
<gene>
    <name evidence="1" type="ORF">HPB48_002797</name>
</gene>
<sequence>MDMPWEAKIGSLVNEQLELENTMAWLSTLGGAFSALGDYSPQFAQAASQVSLKQLQLAMRLGDPVVVCRCRLYLAMSLLQRGSLRSCRTLLRRQYQFAISKEGQRDPKLVKMCQSVWVRMRYLSSLRKNPSNKGL</sequence>
<evidence type="ECO:0000313" key="2">
    <source>
        <dbReference type="Proteomes" id="UP000821853"/>
    </source>
</evidence>
<keyword evidence="2" id="KW-1185">Reference proteome</keyword>
<dbReference type="PANTHER" id="PTHR36693">
    <property type="entry name" value="GH02722P"/>
    <property type="match status" value="1"/>
</dbReference>
<dbReference type="OMA" id="SRAHMIS"/>
<accession>A0A9J6GQJ4</accession>
<name>A0A9J6GQJ4_HAELO</name>
<dbReference type="EMBL" id="JABSTR010000008">
    <property type="protein sequence ID" value="KAH9376887.1"/>
    <property type="molecule type" value="Genomic_DNA"/>
</dbReference>
<dbReference type="OrthoDB" id="121932at2759"/>
<proteinExistence type="predicted"/>
<reference evidence="1 2" key="1">
    <citation type="journal article" date="2020" name="Cell">
        <title>Large-Scale Comparative Analyses of Tick Genomes Elucidate Their Genetic Diversity and Vector Capacities.</title>
        <authorList>
            <consortium name="Tick Genome and Microbiome Consortium (TIGMIC)"/>
            <person name="Jia N."/>
            <person name="Wang J."/>
            <person name="Shi W."/>
            <person name="Du L."/>
            <person name="Sun Y."/>
            <person name="Zhan W."/>
            <person name="Jiang J.F."/>
            <person name="Wang Q."/>
            <person name="Zhang B."/>
            <person name="Ji P."/>
            <person name="Bell-Sakyi L."/>
            <person name="Cui X.M."/>
            <person name="Yuan T.T."/>
            <person name="Jiang B.G."/>
            <person name="Yang W.F."/>
            <person name="Lam T.T."/>
            <person name="Chang Q.C."/>
            <person name="Ding S.J."/>
            <person name="Wang X.J."/>
            <person name="Zhu J.G."/>
            <person name="Ruan X.D."/>
            <person name="Zhao L."/>
            <person name="Wei J.T."/>
            <person name="Ye R.Z."/>
            <person name="Que T.C."/>
            <person name="Du C.H."/>
            <person name="Zhou Y.H."/>
            <person name="Cheng J.X."/>
            <person name="Dai P.F."/>
            <person name="Guo W.B."/>
            <person name="Han X.H."/>
            <person name="Huang E.J."/>
            <person name="Li L.F."/>
            <person name="Wei W."/>
            <person name="Gao Y.C."/>
            <person name="Liu J.Z."/>
            <person name="Shao H.Z."/>
            <person name="Wang X."/>
            <person name="Wang C.C."/>
            <person name="Yang T.C."/>
            <person name="Huo Q.B."/>
            <person name="Li W."/>
            <person name="Chen H.Y."/>
            <person name="Chen S.E."/>
            <person name="Zhou L.G."/>
            <person name="Ni X.B."/>
            <person name="Tian J.H."/>
            <person name="Sheng Y."/>
            <person name="Liu T."/>
            <person name="Pan Y.S."/>
            <person name="Xia L.Y."/>
            <person name="Li J."/>
            <person name="Zhao F."/>
            <person name="Cao W.C."/>
        </authorList>
    </citation>
    <scope>NUCLEOTIDE SEQUENCE [LARGE SCALE GENOMIC DNA]</scope>
    <source>
        <strain evidence="1">HaeL-2018</strain>
    </source>
</reference>
<dbReference type="Proteomes" id="UP000821853">
    <property type="component" value="Unassembled WGS sequence"/>
</dbReference>
<dbReference type="InterPro" id="IPR032072">
    <property type="entry name" value="DUF4807"/>
</dbReference>